<dbReference type="EMBL" id="ML742042">
    <property type="protein sequence ID" value="KAE8153195.1"/>
    <property type="molecule type" value="Genomic_DNA"/>
</dbReference>
<accession>A0A5N6U3J6</accession>
<dbReference type="OrthoDB" id="2161780at2759"/>
<protein>
    <submittedName>
        <fullName evidence="6">PLP-dependent transferase</fullName>
    </submittedName>
</protein>
<evidence type="ECO:0000313" key="7">
    <source>
        <dbReference type="Proteomes" id="UP000325780"/>
    </source>
</evidence>
<dbReference type="Pfam" id="PF00282">
    <property type="entry name" value="Pyridoxal_deC"/>
    <property type="match status" value="1"/>
</dbReference>
<evidence type="ECO:0000313" key="6">
    <source>
        <dbReference type="EMBL" id="KAE8153195.1"/>
    </source>
</evidence>
<keyword evidence="6" id="KW-0808">Transferase</keyword>
<feature type="domain" description="L-tyrosine decarboxylase C-terminal" evidence="5">
    <location>
        <begin position="629"/>
        <end position="729"/>
    </location>
</feature>
<gene>
    <name evidence="6" type="ORF">BDV25DRAFT_127397</name>
</gene>
<evidence type="ECO:0000256" key="1">
    <source>
        <dbReference type="ARBA" id="ARBA00001933"/>
    </source>
</evidence>
<organism evidence="6 7">
    <name type="scientific">Aspergillus avenaceus</name>
    <dbReference type="NCBI Taxonomy" id="36643"/>
    <lineage>
        <taxon>Eukaryota</taxon>
        <taxon>Fungi</taxon>
        <taxon>Dikarya</taxon>
        <taxon>Ascomycota</taxon>
        <taxon>Pezizomycotina</taxon>
        <taxon>Eurotiomycetes</taxon>
        <taxon>Eurotiomycetidae</taxon>
        <taxon>Eurotiales</taxon>
        <taxon>Aspergillaceae</taxon>
        <taxon>Aspergillus</taxon>
        <taxon>Aspergillus subgen. Circumdati</taxon>
    </lineage>
</organism>
<proteinExistence type="predicted"/>
<dbReference type="Gene3D" id="3.40.640.10">
    <property type="entry name" value="Type I PLP-dependent aspartate aminotransferase-like (Major domain)"/>
    <property type="match status" value="1"/>
</dbReference>
<keyword evidence="2 4" id="KW-0663">Pyridoxal phosphate</keyword>
<dbReference type="PANTHER" id="PTHR42735">
    <property type="match status" value="1"/>
</dbReference>
<dbReference type="GO" id="GO:0016830">
    <property type="term" value="F:carbon-carbon lyase activity"/>
    <property type="evidence" value="ECO:0007669"/>
    <property type="project" value="InterPro"/>
</dbReference>
<name>A0A5N6U3J6_ASPAV</name>
<dbReference type="Pfam" id="PF21391">
    <property type="entry name" value="tyr_de_CO2_C"/>
    <property type="match status" value="1"/>
</dbReference>
<feature type="modified residue" description="N6-(pyridoxal phosphate)lysine" evidence="4">
    <location>
        <position position="462"/>
    </location>
</feature>
<dbReference type="InterPro" id="IPR015424">
    <property type="entry name" value="PyrdxlP-dep_Trfase"/>
</dbReference>
<dbReference type="InterPro" id="IPR049373">
    <property type="entry name" value="TyrDC_C"/>
</dbReference>
<comment type="cofactor">
    <cofactor evidence="1 4">
        <name>pyridoxal 5'-phosphate</name>
        <dbReference type="ChEBI" id="CHEBI:597326"/>
    </cofactor>
</comment>
<reference evidence="6 7" key="1">
    <citation type="submission" date="2019-04" db="EMBL/GenBank/DDBJ databases">
        <title>Friends and foes A comparative genomics study of 23 Aspergillus species from section Flavi.</title>
        <authorList>
            <consortium name="DOE Joint Genome Institute"/>
            <person name="Kjaerbolling I."/>
            <person name="Vesth T."/>
            <person name="Frisvad J.C."/>
            <person name="Nybo J.L."/>
            <person name="Theobald S."/>
            <person name="Kildgaard S."/>
            <person name="Isbrandt T."/>
            <person name="Kuo A."/>
            <person name="Sato A."/>
            <person name="Lyhne E.K."/>
            <person name="Kogle M.E."/>
            <person name="Wiebenga A."/>
            <person name="Kun R.S."/>
            <person name="Lubbers R.J."/>
            <person name="Makela M.R."/>
            <person name="Barry K."/>
            <person name="Chovatia M."/>
            <person name="Clum A."/>
            <person name="Daum C."/>
            <person name="Haridas S."/>
            <person name="He G."/>
            <person name="LaButti K."/>
            <person name="Lipzen A."/>
            <person name="Mondo S."/>
            <person name="Riley R."/>
            <person name="Salamov A."/>
            <person name="Simmons B.A."/>
            <person name="Magnuson J.K."/>
            <person name="Henrissat B."/>
            <person name="Mortensen U.H."/>
            <person name="Larsen T.O."/>
            <person name="Devries R.P."/>
            <person name="Grigoriev I.V."/>
            <person name="Machida M."/>
            <person name="Baker S.E."/>
            <person name="Andersen M.R."/>
        </authorList>
    </citation>
    <scope>NUCLEOTIDE SEQUENCE [LARGE SCALE GENOMIC DNA]</scope>
    <source>
        <strain evidence="6 7">IBT 18842</strain>
    </source>
</reference>
<keyword evidence="7" id="KW-1185">Reference proteome</keyword>
<evidence type="ECO:0000256" key="4">
    <source>
        <dbReference type="PIRSR" id="PIRSR602129-50"/>
    </source>
</evidence>
<dbReference type="GO" id="GO:0019752">
    <property type="term" value="P:carboxylic acid metabolic process"/>
    <property type="evidence" value="ECO:0007669"/>
    <property type="project" value="InterPro"/>
</dbReference>
<dbReference type="Proteomes" id="UP000325780">
    <property type="component" value="Unassembled WGS sequence"/>
</dbReference>
<dbReference type="InterPro" id="IPR015421">
    <property type="entry name" value="PyrdxlP-dep_Trfase_major"/>
</dbReference>
<dbReference type="InterPro" id="IPR050477">
    <property type="entry name" value="GrpII_AminoAcid_Decarb"/>
</dbReference>
<evidence type="ECO:0000256" key="3">
    <source>
        <dbReference type="ARBA" id="ARBA00023239"/>
    </source>
</evidence>
<dbReference type="GO" id="GO:0030170">
    <property type="term" value="F:pyridoxal phosphate binding"/>
    <property type="evidence" value="ECO:0007669"/>
    <property type="project" value="InterPro"/>
</dbReference>
<dbReference type="SUPFAM" id="SSF53383">
    <property type="entry name" value="PLP-dependent transferases"/>
    <property type="match status" value="1"/>
</dbReference>
<keyword evidence="3" id="KW-0456">Lyase</keyword>
<dbReference type="AlphaFoldDB" id="A0A5N6U3J6"/>
<evidence type="ECO:0000259" key="5">
    <source>
        <dbReference type="Pfam" id="PF21391"/>
    </source>
</evidence>
<dbReference type="GO" id="GO:0016740">
    <property type="term" value="F:transferase activity"/>
    <property type="evidence" value="ECO:0007669"/>
    <property type="project" value="UniProtKB-KW"/>
</dbReference>
<dbReference type="PANTHER" id="PTHR42735:SF4">
    <property type="entry name" value="PYRIDOXAL PHOSPHATE-DEPENDENT DECARBOXYLASE FAMILY PROTEIN"/>
    <property type="match status" value="1"/>
</dbReference>
<dbReference type="InterPro" id="IPR002129">
    <property type="entry name" value="PyrdxlP-dep_de-COase"/>
</dbReference>
<evidence type="ECO:0000256" key="2">
    <source>
        <dbReference type="ARBA" id="ARBA00022898"/>
    </source>
</evidence>
<sequence>MASSRENTDIINSFFIGPKGSNLADFRANINIIIDELLEARLSYFPQDNEDRFITKSDRRSEVFKRARDNLSGAVRTLAQLLGERSVPFWSPRYQAHMCTDLTMPSLLGYFMTMLYNPNNVALEASPVTTVVELKVGQQLCKLFGFNPPIDFSTSKQATTEAPNADAEPAKYPVGWGHVTCDGTVANLESIWVARNLKFYPLVLHKAIVGSADRDQAIENQHENGGPLYFIGDRFTVKVDGHEKLYRELTNWELLNLPSDLILNIPQQLYDRFGISGKFLETVIDNYNVQTAGRRALEEQYGITQENSIQYFISKTRHYSWPKGAAIAGLGSGCIEEIDVNVKARIDLGQLEEKLMECGENQRAVYAVVAIIGSTEEGAVDNLSEILEIRERVEQAHGLRFLVHADAAWGGYFSTMLGPEPRKPGDKKFQDGQVPALFLRDETEKDLRELKNVDTITVDPHKAGYIPYPAGSLVYRDGRMKNLVTWSSPYLSQGSADNIGIYGVEGSKPGAAAMSTWFSNQAIGLNPDGYGRLLGEAAFTSGRLSAHYATMQGEAFVCVPFNRLPKEKNEGTRPSDGEWEGKEINIYERQNDSTGITNADIVGDPNAMSQLRELGSDLNINLFALNFYNQDGTINNDLDEANYFMKRIVDELSITSAETRSETIPMFVTSTVLEPKEYGECAKTFMRRLGIKPCNKGLFVLRNVAMSPFPTQNQFIDKLMAKFKEVVEKHAEHCQNRNNPTDYKPRFLIQNGRPSTPSDKRDVFLVLQTSFHTATLRQQLIFSATLDGLLTDQYRRLARDDNRVVLQIEDTVSIEEVDKGGQATGKVTLRSLLKSRPLNSDCQDIEYPAECTPFYFYGTNEHKHMVHMLLKSPNIALAASDMTFEPKLEDHSSKPIIEDNLSKGLILGLSNVREASVQPLPTPDEGILPEHFFFSPQKKFNVLIWKDVKTAYAKGPGLIAGLKREDAIYQGTITLGDNVIVDATIPNKDPYEPPVSNGPSMIAQLNDIERALSNAYKPVC</sequence>